<organism evidence="3 4">
    <name type="scientific">Isoptericola luteus</name>
    <dbReference type="NCBI Taxonomy" id="2879484"/>
    <lineage>
        <taxon>Bacteria</taxon>
        <taxon>Bacillati</taxon>
        <taxon>Actinomycetota</taxon>
        <taxon>Actinomycetes</taxon>
        <taxon>Micrococcales</taxon>
        <taxon>Promicromonosporaceae</taxon>
        <taxon>Isoptericola</taxon>
    </lineage>
</organism>
<dbReference type="SMART" id="SM00155">
    <property type="entry name" value="PLDc"/>
    <property type="match status" value="2"/>
</dbReference>
<accession>A0ABS7ZI62</accession>
<feature type="transmembrane region" description="Helical" evidence="1">
    <location>
        <begin position="26"/>
        <end position="48"/>
    </location>
</feature>
<keyword evidence="1" id="KW-1133">Transmembrane helix</keyword>
<evidence type="ECO:0000259" key="2">
    <source>
        <dbReference type="PROSITE" id="PS50035"/>
    </source>
</evidence>
<dbReference type="RefSeq" id="WP_225566453.1">
    <property type="nucleotide sequence ID" value="NZ_JAIXCQ010000012.1"/>
</dbReference>
<comment type="caution">
    <text evidence="3">The sequence shown here is derived from an EMBL/GenBank/DDBJ whole genome shotgun (WGS) entry which is preliminary data.</text>
</comment>
<dbReference type="Gene3D" id="3.30.870.10">
    <property type="entry name" value="Endonuclease Chain A"/>
    <property type="match status" value="2"/>
</dbReference>
<feature type="domain" description="PLD phosphodiesterase" evidence="2">
    <location>
        <begin position="341"/>
        <end position="368"/>
    </location>
</feature>
<dbReference type="SUPFAM" id="SSF56024">
    <property type="entry name" value="Phospholipase D/nuclease"/>
    <property type="match status" value="2"/>
</dbReference>
<dbReference type="CDD" id="cd09110">
    <property type="entry name" value="PLDc_CLS_1"/>
    <property type="match status" value="1"/>
</dbReference>
<keyword evidence="1" id="KW-0812">Transmembrane</keyword>
<evidence type="ECO:0000256" key="1">
    <source>
        <dbReference type="SAM" id="Phobius"/>
    </source>
</evidence>
<dbReference type="PANTHER" id="PTHR21248">
    <property type="entry name" value="CARDIOLIPIN SYNTHASE"/>
    <property type="match status" value="1"/>
</dbReference>
<name>A0ABS7ZI62_9MICO</name>
<gene>
    <name evidence="3" type="ORF">LEP48_15370</name>
</gene>
<keyword evidence="4" id="KW-1185">Reference proteome</keyword>
<dbReference type="Proteomes" id="UP001319870">
    <property type="component" value="Unassembled WGS sequence"/>
</dbReference>
<dbReference type="Pfam" id="PF13091">
    <property type="entry name" value="PLDc_2"/>
    <property type="match status" value="2"/>
</dbReference>
<evidence type="ECO:0000313" key="3">
    <source>
        <dbReference type="EMBL" id="MCA5894719.1"/>
    </source>
</evidence>
<dbReference type="EMBL" id="JAIXCQ010000012">
    <property type="protein sequence ID" value="MCA5894719.1"/>
    <property type="molecule type" value="Genomic_DNA"/>
</dbReference>
<evidence type="ECO:0000313" key="4">
    <source>
        <dbReference type="Proteomes" id="UP001319870"/>
    </source>
</evidence>
<sequence>MPLRPQNPASPVRVRFQVDWPTVRKLATRAALVTVAAPVVVAAGVMALERFRRHQYPLDAPFPTAPPASTRVQDTTATVYTYGADLYEAMLEAIEGARHQVFLETYIWKNDDVGEQFKAALREAADRGVEVYVVYDGFANLVIPRSFYDMPPGVHMLRFPAFRPGLLMLDVRHSGRNHRKILVVDDEIAFVGGYNIGTLYATRWRDTHLRIAGPSVWELRNAFVDFWNRWRTPDLPVLQDVGSNLWLPQLRAARNAPSELVFPIRGIYLDAIDRACSHIYITQAYFIPDADIHTALLEAAARGVDVRVLMPERSNHVVADWLARGLYSTLLRGGVRIFLYQGAMIHAKTATVDGIWTTVGTANIDRLSLTGNYEINLEVVDDGLAAELESAFRMDESNSRELTLDEWERRHPLSKIAERIMAPLRPLL</sequence>
<protein>
    <submittedName>
        <fullName evidence="3">Phospholipase D-like domain-containing protein</fullName>
    </submittedName>
</protein>
<dbReference type="InterPro" id="IPR025202">
    <property type="entry name" value="PLD-like_dom"/>
</dbReference>
<dbReference type="InterPro" id="IPR001736">
    <property type="entry name" value="PLipase_D/transphosphatidylase"/>
</dbReference>
<dbReference type="PROSITE" id="PS50035">
    <property type="entry name" value="PLD"/>
    <property type="match status" value="2"/>
</dbReference>
<keyword evidence="1" id="KW-0472">Membrane</keyword>
<dbReference type="PANTHER" id="PTHR21248:SF22">
    <property type="entry name" value="PHOSPHOLIPASE D"/>
    <property type="match status" value="1"/>
</dbReference>
<feature type="domain" description="PLD phosphodiesterase" evidence="2">
    <location>
        <begin position="173"/>
        <end position="200"/>
    </location>
</feature>
<proteinExistence type="predicted"/>
<dbReference type="CDD" id="cd09159">
    <property type="entry name" value="PLDc_ybhO_like_2"/>
    <property type="match status" value="1"/>
</dbReference>
<reference evidence="3 4" key="1">
    <citation type="submission" date="2021-09" db="EMBL/GenBank/DDBJ databases">
        <title>Isoptericola luteus sp. nov., a novel bacterium isolated from Harbin, the capital city of Heilongjiang province.</title>
        <authorList>
            <person name="Li J."/>
        </authorList>
    </citation>
    <scope>NUCLEOTIDE SEQUENCE [LARGE SCALE GENOMIC DNA]</scope>
    <source>
        <strain evidence="3 4">NEAU-Y5</strain>
    </source>
</reference>